<feature type="transmembrane region" description="Helical" evidence="1">
    <location>
        <begin position="6"/>
        <end position="24"/>
    </location>
</feature>
<reference evidence="2 3" key="1">
    <citation type="submission" date="2019-03" db="EMBL/GenBank/DDBJ databases">
        <title>Genomic Encyclopedia of Type Strains, Phase IV (KMG-IV): sequencing the most valuable type-strain genomes for metagenomic binning, comparative biology and taxonomic classification.</title>
        <authorList>
            <person name="Goeker M."/>
        </authorList>
    </citation>
    <scope>NUCLEOTIDE SEQUENCE [LARGE SCALE GENOMIC DNA]</scope>
    <source>
        <strain evidence="2 3">DSM 24176</strain>
    </source>
</reference>
<keyword evidence="1" id="KW-1133">Transmembrane helix</keyword>
<protein>
    <submittedName>
        <fullName evidence="2">Uncharacterized protein</fullName>
    </submittedName>
</protein>
<evidence type="ECO:0000256" key="1">
    <source>
        <dbReference type="SAM" id="Phobius"/>
    </source>
</evidence>
<proteinExistence type="predicted"/>
<keyword evidence="1" id="KW-0812">Transmembrane</keyword>
<organism evidence="2 3">
    <name type="scientific">Natranaerovirga hydrolytica</name>
    <dbReference type="NCBI Taxonomy" id="680378"/>
    <lineage>
        <taxon>Bacteria</taxon>
        <taxon>Bacillati</taxon>
        <taxon>Bacillota</taxon>
        <taxon>Clostridia</taxon>
        <taxon>Lachnospirales</taxon>
        <taxon>Natranaerovirgaceae</taxon>
        <taxon>Natranaerovirga</taxon>
    </lineage>
</organism>
<dbReference type="AlphaFoldDB" id="A0A4R1MZY1"/>
<keyword evidence="3" id="KW-1185">Reference proteome</keyword>
<name>A0A4R1MZY1_9FIRM</name>
<keyword evidence="1" id="KW-0472">Membrane</keyword>
<dbReference type="Proteomes" id="UP000294545">
    <property type="component" value="Unassembled WGS sequence"/>
</dbReference>
<comment type="caution">
    <text evidence="2">The sequence shown here is derived from an EMBL/GenBank/DDBJ whole genome shotgun (WGS) entry which is preliminary data.</text>
</comment>
<evidence type="ECO:0000313" key="2">
    <source>
        <dbReference type="EMBL" id="TCK98180.1"/>
    </source>
</evidence>
<evidence type="ECO:0000313" key="3">
    <source>
        <dbReference type="Proteomes" id="UP000294545"/>
    </source>
</evidence>
<gene>
    <name evidence="2" type="ORF">EDC19_0598</name>
</gene>
<sequence length="86" mass="10541">MNIDYLLLFQIVFFAIIIFTLYRFTINSVNIKSHDFVLILCNLYLNKLLNFKQKISKEDIYAFEKYKIWRYKEKTKSIFIFKPIIT</sequence>
<accession>A0A4R1MZY1</accession>
<dbReference type="EMBL" id="SMGQ01000011">
    <property type="protein sequence ID" value="TCK98180.1"/>
    <property type="molecule type" value="Genomic_DNA"/>
</dbReference>